<sequence length="85" mass="9842">MWLLVQILLKAIDVYASILLIYALMTWFPALVQSRIGQLIRWLVEPILIPFRRLNLQFGGFDFTILVAYLSLQILSRILIGLVIL</sequence>
<name>A0A426TIS7_STRSU</name>
<dbReference type="PANTHER" id="PTHR33219">
    <property type="entry name" value="YLMG HOMOLOG PROTEIN 2, CHLOROPLASTIC"/>
    <property type="match status" value="1"/>
</dbReference>
<reference evidence="3 4" key="1">
    <citation type="submission" date="2018-11" db="EMBL/GenBank/DDBJ databases">
        <authorList>
            <person name="Stevens M.J."/>
            <person name="Cernela N."/>
            <person name="Spoerry Serrano N."/>
            <person name="Schmitt S."/>
            <person name="Schrenzel J."/>
            <person name="Stephan R."/>
        </authorList>
    </citation>
    <scope>NUCLEOTIDE SEQUENCE [LARGE SCALE GENOMIC DNA]</scope>
    <source>
        <strain evidence="3 4">PP422</strain>
    </source>
</reference>
<organism evidence="3 4">
    <name type="scientific">Streptococcus suis</name>
    <dbReference type="NCBI Taxonomy" id="1307"/>
    <lineage>
        <taxon>Bacteria</taxon>
        <taxon>Bacillati</taxon>
        <taxon>Bacillota</taxon>
        <taxon>Bacilli</taxon>
        <taxon>Lactobacillales</taxon>
        <taxon>Streptococcaceae</taxon>
        <taxon>Streptococcus</taxon>
    </lineage>
</organism>
<keyword evidence="2" id="KW-0472">Membrane</keyword>
<reference evidence="3 4" key="2">
    <citation type="submission" date="2018-12" db="EMBL/GenBank/DDBJ databases">
        <title>Whole-genome sequences of fifteen clinical Streptococcus suis strains isolated from pigs between 2006 and 2018.</title>
        <authorList>
            <person name="Stevens M.J.A."/>
            <person name="Cernela N."/>
            <person name="Spoerry Serrano N."/>
            <person name="Schmitt S."/>
            <person name="Schrenzel J."/>
            <person name="Stephan R."/>
        </authorList>
    </citation>
    <scope>NUCLEOTIDE SEQUENCE [LARGE SCALE GENOMIC DNA]</scope>
    <source>
        <strain evidence="3 4">PP422</strain>
    </source>
</reference>
<protein>
    <submittedName>
        <fullName evidence="3">YggT family protein</fullName>
    </submittedName>
</protein>
<keyword evidence="2" id="KW-0812">Transmembrane</keyword>
<feature type="transmembrane region" description="Helical" evidence="2">
    <location>
        <begin position="61"/>
        <end position="84"/>
    </location>
</feature>
<comment type="similarity">
    <text evidence="1">Belongs to the YggT family.</text>
</comment>
<gene>
    <name evidence="3" type="ORF">EI998_00065</name>
</gene>
<dbReference type="Proteomes" id="UP000274117">
    <property type="component" value="Unassembled WGS sequence"/>
</dbReference>
<evidence type="ECO:0000256" key="1">
    <source>
        <dbReference type="ARBA" id="ARBA00010894"/>
    </source>
</evidence>
<accession>A0A426TIS7</accession>
<dbReference type="Pfam" id="PF02325">
    <property type="entry name" value="CCB3_YggT"/>
    <property type="match status" value="1"/>
</dbReference>
<evidence type="ECO:0000313" key="4">
    <source>
        <dbReference type="Proteomes" id="UP000274117"/>
    </source>
</evidence>
<dbReference type="OrthoDB" id="47652at2"/>
<feature type="transmembrane region" description="Helical" evidence="2">
    <location>
        <begin position="12"/>
        <end position="32"/>
    </location>
</feature>
<evidence type="ECO:0000313" key="3">
    <source>
        <dbReference type="EMBL" id="RRR55464.1"/>
    </source>
</evidence>
<dbReference type="RefSeq" id="WP_105110203.1">
    <property type="nucleotide sequence ID" value="NZ_CP102145.1"/>
</dbReference>
<dbReference type="EMBL" id="RSDO01000001">
    <property type="protein sequence ID" value="RRR55464.1"/>
    <property type="molecule type" value="Genomic_DNA"/>
</dbReference>
<proteinExistence type="inferred from homology"/>
<dbReference type="PANTHER" id="PTHR33219:SF14">
    <property type="entry name" value="PROTEIN COFACTOR ASSEMBLY OF COMPLEX C SUBUNIT B CCB3, CHLOROPLASTIC-RELATED"/>
    <property type="match status" value="1"/>
</dbReference>
<dbReference type="GO" id="GO:0016020">
    <property type="term" value="C:membrane"/>
    <property type="evidence" value="ECO:0007669"/>
    <property type="project" value="InterPro"/>
</dbReference>
<dbReference type="InterPro" id="IPR003425">
    <property type="entry name" value="CCB3/YggT"/>
</dbReference>
<evidence type="ECO:0000256" key="2">
    <source>
        <dbReference type="SAM" id="Phobius"/>
    </source>
</evidence>
<keyword evidence="2" id="KW-1133">Transmembrane helix</keyword>
<dbReference type="AlphaFoldDB" id="A0A426TIS7"/>
<comment type="caution">
    <text evidence="3">The sequence shown here is derived from an EMBL/GenBank/DDBJ whole genome shotgun (WGS) entry which is preliminary data.</text>
</comment>